<dbReference type="AlphaFoldDB" id="A0AAV4WXK7"/>
<reference evidence="2 3" key="1">
    <citation type="submission" date="2021-06" db="EMBL/GenBank/DDBJ databases">
        <title>Caerostris darwini draft genome.</title>
        <authorList>
            <person name="Kono N."/>
            <person name="Arakawa K."/>
        </authorList>
    </citation>
    <scope>NUCLEOTIDE SEQUENCE [LARGE SCALE GENOMIC DNA]</scope>
</reference>
<feature type="compositionally biased region" description="Basic residues" evidence="1">
    <location>
        <begin position="80"/>
        <end position="89"/>
    </location>
</feature>
<dbReference type="Proteomes" id="UP001054837">
    <property type="component" value="Unassembled WGS sequence"/>
</dbReference>
<sequence length="100" mass="11401">MRRGKFQNVSSSNSTGGHTRALHIISPFYMMVLTNKQSFYNAREGIIMIILKRKKLSGGELATLVRQTILQKMVMEHRHGANKKGKNMSRKGQQWNVVLS</sequence>
<proteinExistence type="predicted"/>
<comment type="caution">
    <text evidence="2">The sequence shown here is derived from an EMBL/GenBank/DDBJ whole genome shotgun (WGS) entry which is preliminary data.</text>
</comment>
<evidence type="ECO:0000256" key="1">
    <source>
        <dbReference type="SAM" id="MobiDB-lite"/>
    </source>
</evidence>
<dbReference type="EMBL" id="BPLQ01015232">
    <property type="protein sequence ID" value="GIY86611.1"/>
    <property type="molecule type" value="Genomic_DNA"/>
</dbReference>
<evidence type="ECO:0000313" key="2">
    <source>
        <dbReference type="EMBL" id="GIY86611.1"/>
    </source>
</evidence>
<evidence type="ECO:0000313" key="3">
    <source>
        <dbReference type="Proteomes" id="UP001054837"/>
    </source>
</evidence>
<keyword evidence="3" id="KW-1185">Reference proteome</keyword>
<accession>A0AAV4WXK7</accession>
<feature type="compositionally biased region" description="Polar residues" evidence="1">
    <location>
        <begin position="90"/>
        <end position="100"/>
    </location>
</feature>
<name>A0AAV4WXK7_9ARAC</name>
<organism evidence="2 3">
    <name type="scientific">Caerostris darwini</name>
    <dbReference type="NCBI Taxonomy" id="1538125"/>
    <lineage>
        <taxon>Eukaryota</taxon>
        <taxon>Metazoa</taxon>
        <taxon>Ecdysozoa</taxon>
        <taxon>Arthropoda</taxon>
        <taxon>Chelicerata</taxon>
        <taxon>Arachnida</taxon>
        <taxon>Araneae</taxon>
        <taxon>Araneomorphae</taxon>
        <taxon>Entelegynae</taxon>
        <taxon>Araneoidea</taxon>
        <taxon>Araneidae</taxon>
        <taxon>Caerostris</taxon>
    </lineage>
</organism>
<feature type="region of interest" description="Disordered" evidence="1">
    <location>
        <begin position="78"/>
        <end position="100"/>
    </location>
</feature>
<protein>
    <submittedName>
        <fullName evidence="2">Uncharacterized protein</fullName>
    </submittedName>
</protein>
<gene>
    <name evidence="2" type="ORF">CDAR_258011</name>
</gene>